<dbReference type="AlphaFoldDB" id="A0A8H1LDT5"/>
<dbReference type="GO" id="GO:0003677">
    <property type="term" value="F:DNA binding"/>
    <property type="evidence" value="ECO:0007669"/>
    <property type="project" value="InterPro"/>
</dbReference>
<reference evidence="2 3" key="1">
    <citation type="submission" date="2018-10" db="EMBL/GenBank/DDBJ databases">
        <title>Isolation of pseudouridimycin from Streptomyces albus DSM 40763.</title>
        <authorList>
            <person name="Rosenqvist P."/>
            <person name="Metsae-Ketelae M."/>
            <person name="Virta P."/>
        </authorList>
    </citation>
    <scope>NUCLEOTIDE SEQUENCE [LARGE SCALE GENOMIC DNA]</scope>
    <source>
        <strain evidence="2 3">DSM 40763</strain>
    </source>
</reference>
<accession>A0A8H1LDT5</accession>
<gene>
    <name evidence="2" type="ORF">D8771_14570</name>
</gene>
<sequence>MTGYPGCMDAYGDFRAAVRREMERRGVGVKAVAARTHYNHAFLSRVLSGRQRPSAKLAQELDRYLGVGGAVVALYEGRTPAGSPDGGLAPLPGIHSVDEAQLAPTIRRLSRRLITLDNELHGLPIAESATRAFKAARRRLKGGIGSAYERDVQAAAAELAEIAGWACFNEGYTDASGLFSREALGLARESGDRGIELLTLQNLAMLAGWTDQPHEELTIAQTVIADRALHPRVEAMFRAREGQGLGRTGDHTRSARAFARARSLLQEAAPSDGPEWAWWVSPAEIDRQEGRVRSTTGRWNDAIPVLRRATNGSPESPAVGYRQAAAVWLLDSLLSVQAWRDAQETAEALVLAVRETSSRATLGNLRRVLSRDTSAAPADLRDSLDGVRAALAQDPFRL</sequence>
<evidence type="ECO:0000313" key="3">
    <source>
        <dbReference type="Proteomes" id="UP000298111"/>
    </source>
</evidence>
<dbReference type="Gene3D" id="1.10.260.40">
    <property type="entry name" value="lambda repressor-like DNA-binding domains"/>
    <property type="match status" value="1"/>
</dbReference>
<dbReference type="Pfam" id="PF13560">
    <property type="entry name" value="HTH_31"/>
    <property type="match status" value="1"/>
</dbReference>
<dbReference type="Proteomes" id="UP000298111">
    <property type="component" value="Unassembled WGS sequence"/>
</dbReference>
<dbReference type="InterPro" id="IPR010982">
    <property type="entry name" value="Lambda_DNA-bd_dom_sf"/>
</dbReference>
<evidence type="ECO:0000259" key="1">
    <source>
        <dbReference type="PROSITE" id="PS50943"/>
    </source>
</evidence>
<dbReference type="InterPro" id="IPR001387">
    <property type="entry name" value="Cro/C1-type_HTH"/>
</dbReference>
<dbReference type="EMBL" id="RCIY01000055">
    <property type="protein sequence ID" value="TGG83268.1"/>
    <property type="molecule type" value="Genomic_DNA"/>
</dbReference>
<evidence type="ECO:0000313" key="2">
    <source>
        <dbReference type="EMBL" id="TGG83268.1"/>
    </source>
</evidence>
<organism evidence="2 3">
    <name type="scientific">Streptomyces albus</name>
    <dbReference type="NCBI Taxonomy" id="1888"/>
    <lineage>
        <taxon>Bacteria</taxon>
        <taxon>Bacillati</taxon>
        <taxon>Actinomycetota</taxon>
        <taxon>Actinomycetes</taxon>
        <taxon>Kitasatosporales</taxon>
        <taxon>Streptomycetaceae</taxon>
        <taxon>Streptomyces</taxon>
    </lineage>
</organism>
<dbReference type="CDD" id="cd00093">
    <property type="entry name" value="HTH_XRE"/>
    <property type="match status" value="1"/>
</dbReference>
<name>A0A8H1LDT5_9ACTN</name>
<proteinExistence type="predicted"/>
<dbReference type="SUPFAM" id="SSF47413">
    <property type="entry name" value="lambda repressor-like DNA-binding domains"/>
    <property type="match status" value="1"/>
</dbReference>
<dbReference type="PROSITE" id="PS50943">
    <property type="entry name" value="HTH_CROC1"/>
    <property type="match status" value="1"/>
</dbReference>
<protein>
    <recommendedName>
        <fullName evidence="1">HTH cro/C1-type domain-containing protein</fullName>
    </recommendedName>
</protein>
<dbReference type="SMART" id="SM00530">
    <property type="entry name" value="HTH_XRE"/>
    <property type="match status" value="1"/>
</dbReference>
<feature type="domain" description="HTH cro/C1-type" evidence="1">
    <location>
        <begin position="18"/>
        <end position="74"/>
    </location>
</feature>
<comment type="caution">
    <text evidence="2">The sequence shown here is derived from an EMBL/GenBank/DDBJ whole genome shotgun (WGS) entry which is preliminary data.</text>
</comment>